<dbReference type="NCBIfam" id="NF047864">
    <property type="entry name" value="CBU_0592_membra"/>
    <property type="match status" value="1"/>
</dbReference>
<accession>A0ABS3C272</accession>
<reference evidence="3 4" key="1">
    <citation type="submission" date="2021-03" db="EMBL/GenBank/DDBJ databases">
        <title>novel species isolated from a fishpond in China.</title>
        <authorList>
            <person name="Lu H."/>
            <person name="Cai Z."/>
        </authorList>
    </citation>
    <scope>NUCLEOTIDE SEQUENCE [LARGE SCALE GENOMIC DNA]</scope>
    <source>
        <strain evidence="3 4">H41</strain>
    </source>
</reference>
<keyword evidence="1" id="KW-0812">Transmembrane</keyword>
<feature type="transmembrane region" description="Helical" evidence="1">
    <location>
        <begin position="57"/>
        <end position="75"/>
    </location>
</feature>
<dbReference type="Proteomes" id="UP000664317">
    <property type="component" value="Unassembled WGS sequence"/>
</dbReference>
<comment type="caution">
    <text evidence="3">The sequence shown here is derived from an EMBL/GenBank/DDBJ whole genome shotgun (WGS) entry which is preliminary data.</text>
</comment>
<name>A0ABS3C272_9BACT</name>
<sequence>MLFELMGWLGAVLYIISYFLLARGIWKQNQARYHAMNLSGAACLIIHAIYLHDMANILVNAVWAGIALVSIYNFSTSLLRSKA</sequence>
<evidence type="ECO:0000259" key="2">
    <source>
        <dbReference type="Pfam" id="PF26604"/>
    </source>
</evidence>
<feature type="transmembrane region" description="Helical" evidence="1">
    <location>
        <begin position="6"/>
        <end position="26"/>
    </location>
</feature>
<keyword evidence="4" id="KW-1185">Reference proteome</keyword>
<proteinExistence type="predicted"/>
<feature type="transmembrane region" description="Helical" evidence="1">
    <location>
        <begin position="33"/>
        <end position="51"/>
    </location>
</feature>
<evidence type="ECO:0000313" key="4">
    <source>
        <dbReference type="Proteomes" id="UP000664317"/>
    </source>
</evidence>
<evidence type="ECO:0000256" key="1">
    <source>
        <dbReference type="SAM" id="Phobius"/>
    </source>
</evidence>
<evidence type="ECO:0000313" key="3">
    <source>
        <dbReference type="EMBL" id="MBN7809679.1"/>
    </source>
</evidence>
<dbReference type="Pfam" id="PF26604">
    <property type="entry name" value="CBU_0592"/>
    <property type="match status" value="1"/>
</dbReference>
<gene>
    <name evidence="3" type="ORF">J0A68_01840</name>
</gene>
<dbReference type="RefSeq" id="WP_206576481.1">
    <property type="nucleotide sequence ID" value="NZ_JAFKCT010000001.1"/>
</dbReference>
<protein>
    <recommendedName>
        <fullName evidence="2">CBU-0592-like domain-containing protein</fullName>
    </recommendedName>
</protein>
<keyword evidence="1" id="KW-0472">Membrane</keyword>
<feature type="domain" description="CBU-0592-like" evidence="2">
    <location>
        <begin position="4"/>
        <end position="74"/>
    </location>
</feature>
<dbReference type="InterPro" id="IPR058058">
    <property type="entry name" value="CBU_0592-like"/>
</dbReference>
<dbReference type="EMBL" id="JAFKCT010000001">
    <property type="protein sequence ID" value="MBN7809679.1"/>
    <property type="molecule type" value="Genomic_DNA"/>
</dbReference>
<keyword evidence="1" id="KW-1133">Transmembrane helix</keyword>
<organism evidence="3 4">
    <name type="scientific">Algoriphagus oliviformis</name>
    <dbReference type="NCBI Taxonomy" id="2811231"/>
    <lineage>
        <taxon>Bacteria</taxon>
        <taxon>Pseudomonadati</taxon>
        <taxon>Bacteroidota</taxon>
        <taxon>Cytophagia</taxon>
        <taxon>Cytophagales</taxon>
        <taxon>Cyclobacteriaceae</taxon>
        <taxon>Algoriphagus</taxon>
    </lineage>
</organism>